<dbReference type="GO" id="GO:0007094">
    <property type="term" value="P:mitotic spindle assembly checkpoint signaling"/>
    <property type="evidence" value="ECO:0000318"/>
    <property type="project" value="GO_Central"/>
</dbReference>
<sequence length="821" mass="89111">MGVPQGPLPSNQPSTFGNLHLICGDGETPADLGTLVSAADLQAALDRIKIRSKELKEQVYLTLTNHHKDLLRLASTAERSSNHVDDIGRDFASALTVLGSEDNEDGLGADIIASAAEHRELQIEIAAKQRALEAVSLVASLNQGLQSLDKQIRQGHLPQAAKWILSLEQRITGLPDKQSQGPLVFGLLREEVAARRSRVEADLDEEFEGAVVVDLGRGEVRAENVPDGGGKKGLETSWEALDTLDLLDRKLEKLAAQLSEGPVALSLKKVDLQVLTTDEEEEFAKLRFAGVSSEGGPATLVETYSSLVTVVQFIHRHVMHGDRSKTLRLGQILWPKIAKTLINGPLTSAVPSEASRLPEFEPLAKASAEFEKALEAEGLISKLEKGHELSAFAADIDVHFATKKRTSLLARARGLVTLPDLCLNTVTVGSGIDRKPPGIEPLPEVADKTEPRGKKARPLGRKGGVGTLVKEGGHADASRGEPSGDMPGTSGRQGGGGEEADEQGPFFYLPTCQVSTAVQQLAELAHEALREATQSSARTALQLHRTARDVLQLYRAIVPVQRQHQLESVPQLAMVFHNDCLYIAHHALMLGIQYKNALPPSLRDLSTLADLAPAFEQLADVTRSGQVRQQRDELMRALDEGKGFRFTDEEVNFKGAERAIKKVLHVLGHLATIWRPVLSRGIFHDMMTSLAEACVARVASEVLQLDDIAVEETTQLRHLLRTLLEGLPDVLTSPPAGSGAETIGRAETASRLVPTGPKLLRLIDFLDMSLRDINAAWESGNLPACGFRAPEVQRLIRAIFSDTPLQREVLARMDASKQSDH</sequence>
<keyword evidence="6" id="KW-1185">Reference proteome</keyword>
<dbReference type="Gene3D" id="1.10.357.150">
    <property type="match status" value="1"/>
</dbReference>
<dbReference type="InterPro" id="IPR048344">
    <property type="entry name" value="Zw10_middle"/>
</dbReference>
<reference evidence="5 6" key="1">
    <citation type="journal article" date="2014" name="Nat. Commun.">
        <title>Klebsormidium flaccidum genome reveals primary factors for plant terrestrial adaptation.</title>
        <authorList>
            <person name="Hori K."/>
            <person name="Maruyama F."/>
            <person name="Fujisawa T."/>
            <person name="Togashi T."/>
            <person name="Yamamoto N."/>
            <person name="Seo M."/>
            <person name="Sato S."/>
            <person name="Yamada T."/>
            <person name="Mori H."/>
            <person name="Tajima N."/>
            <person name="Moriyama T."/>
            <person name="Ikeuchi M."/>
            <person name="Watanabe M."/>
            <person name="Wada H."/>
            <person name="Kobayashi K."/>
            <person name="Saito M."/>
            <person name="Masuda T."/>
            <person name="Sasaki-Sekimoto Y."/>
            <person name="Mashiguchi K."/>
            <person name="Awai K."/>
            <person name="Shimojima M."/>
            <person name="Masuda S."/>
            <person name="Iwai M."/>
            <person name="Nobusawa T."/>
            <person name="Narise T."/>
            <person name="Kondo S."/>
            <person name="Saito H."/>
            <person name="Sato R."/>
            <person name="Murakawa M."/>
            <person name="Ihara Y."/>
            <person name="Oshima-Yamada Y."/>
            <person name="Ohtaka K."/>
            <person name="Satoh M."/>
            <person name="Sonobe K."/>
            <person name="Ishii M."/>
            <person name="Ohtani R."/>
            <person name="Kanamori-Sato M."/>
            <person name="Honoki R."/>
            <person name="Miyazaki D."/>
            <person name="Mochizuki H."/>
            <person name="Umetsu J."/>
            <person name="Higashi K."/>
            <person name="Shibata D."/>
            <person name="Kamiya Y."/>
            <person name="Sato N."/>
            <person name="Nakamura Y."/>
            <person name="Tabata S."/>
            <person name="Ida S."/>
            <person name="Kurokawa K."/>
            <person name="Ohta H."/>
        </authorList>
    </citation>
    <scope>NUCLEOTIDE SEQUENCE [LARGE SCALE GENOMIC DNA]</scope>
    <source>
        <strain evidence="5 6">NIES-2285</strain>
    </source>
</reference>
<dbReference type="GO" id="GO:0006888">
    <property type="term" value="P:endoplasmic reticulum to Golgi vesicle-mediated transport"/>
    <property type="evidence" value="ECO:0000318"/>
    <property type="project" value="GO_Central"/>
</dbReference>
<gene>
    <name evidence="5" type="ORF">KFL_004020050</name>
</gene>
<dbReference type="InterPro" id="IPR046362">
    <property type="entry name" value="Zw10/DSL1_C_sf"/>
</dbReference>
<evidence type="ECO:0000313" key="5">
    <source>
        <dbReference type="EMBL" id="GAQ88119.1"/>
    </source>
</evidence>
<accession>A0A1Y1IF84</accession>
<dbReference type="Proteomes" id="UP000054558">
    <property type="component" value="Unassembled WGS sequence"/>
</dbReference>
<dbReference type="PANTHER" id="PTHR12205:SF0">
    <property type="entry name" value="CENTROMERE_KINETOCHORE PROTEIN ZW10 HOMOLOG"/>
    <property type="match status" value="1"/>
</dbReference>
<organism evidence="5 6">
    <name type="scientific">Klebsormidium nitens</name>
    <name type="common">Green alga</name>
    <name type="synonym">Ulothrix nitens</name>
    <dbReference type="NCBI Taxonomy" id="105231"/>
    <lineage>
        <taxon>Eukaryota</taxon>
        <taxon>Viridiplantae</taxon>
        <taxon>Streptophyta</taxon>
        <taxon>Klebsormidiophyceae</taxon>
        <taxon>Klebsormidiales</taxon>
        <taxon>Klebsormidiaceae</taxon>
        <taxon>Klebsormidium</taxon>
    </lineage>
</organism>
<dbReference type="GO" id="GO:0005737">
    <property type="term" value="C:cytoplasm"/>
    <property type="evidence" value="ECO:0007669"/>
    <property type="project" value="GOC"/>
</dbReference>
<dbReference type="OMA" id="HHLLTMG"/>
<evidence type="ECO:0000259" key="2">
    <source>
        <dbReference type="Pfam" id="PF20665"/>
    </source>
</evidence>
<dbReference type="GO" id="GO:1990423">
    <property type="term" value="C:RZZ complex"/>
    <property type="evidence" value="ECO:0000318"/>
    <property type="project" value="GO_Central"/>
</dbReference>
<feature type="domain" description="ZW10 C-terminal helical" evidence="4">
    <location>
        <begin position="658"/>
        <end position="813"/>
    </location>
</feature>
<proteinExistence type="predicted"/>
<dbReference type="Pfam" id="PF20665">
    <property type="entry name" value="Zw10_middle"/>
    <property type="match status" value="1"/>
</dbReference>
<evidence type="ECO:0000313" key="6">
    <source>
        <dbReference type="Proteomes" id="UP000054558"/>
    </source>
</evidence>
<name>A0A1Y1IF84_KLENI</name>
<evidence type="ECO:0000259" key="4">
    <source>
        <dbReference type="Pfam" id="PF22766"/>
    </source>
</evidence>
<dbReference type="InterPro" id="IPR055148">
    <property type="entry name" value="ZW10_C_2"/>
</dbReference>
<dbReference type="Pfam" id="PF22766">
    <property type="entry name" value="ZW10_C2"/>
    <property type="match status" value="1"/>
</dbReference>
<protein>
    <submittedName>
        <fullName evidence="5">Centromere/kinetochore protein zw10</fullName>
    </submittedName>
</protein>
<evidence type="ECO:0000256" key="1">
    <source>
        <dbReference type="SAM" id="MobiDB-lite"/>
    </source>
</evidence>
<dbReference type="OrthoDB" id="534815at2759"/>
<dbReference type="InterPro" id="IPR048343">
    <property type="entry name" value="ZW10_C"/>
</dbReference>
<feature type="domain" description="Centromere/kinetochore protein zw10 middle" evidence="2">
    <location>
        <begin position="234"/>
        <end position="415"/>
    </location>
</feature>
<dbReference type="EMBL" id="DF237351">
    <property type="protein sequence ID" value="GAQ88119.1"/>
    <property type="molecule type" value="Genomic_DNA"/>
</dbReference>
<dbReference type="Pfam" id="PF20666">
    <property type="entry name" value="ZW10_C"/>
    <property type="match status" value="1"/>
</dbReference>
<feature type="region of interest" description="Disordered" evidence="1">
    <location>
        <begin position="429"/>
        <end position="502"/>
    </location>
</feature>
<evidence type="ECO:0000259" key="3">
    <source>
        <dbReference type="Pfam" id="PF20666"/>
    </source>
</evidence>
<dbReference type="AlphaFoldDB" id="A0A1Y1IF84"/>
<dbReference type="STRING" id="105231.A0A1Y1IF84"/>
<dbReference type="PANTHER" id="PTHR12205">
    <property type="entry name" value="CENTROMERE/KINETOCHORE PROTEIN ZW10"/>
    <property type="match status" value="1"/>
</dbReference>
<feature type="domain" description="Centromere/kinetochore protein zw10 C-terminal" evidence="3">
    <location>
        <begin position="507"/>
        <end position="635"/>
    </location>
</feature>